<keyword evidence="1" id="KW-0732">Signal</keyword>
<reference evidence="2 3" key="1">
    <citation type="journal article" date="2022" name="bioRxiv">
        <title>Genomics of Preaxostyla Flagellates Illuminates Evolutionary Transitions and the Path Towards Mitochondrial Loss.</title>
        <authorList>
            <person name="Novak L.V.F."/>
            <person name="Treitli S.C."/>
            <person name="Pyrih J."/>
            <person name="Halakuc P."/>
            <person name="Pipaliya S.V."/>
            <person name="Vacek V."/>
            <person name="Brzon O."/>
            <person name="Soukal P."/>
            <person name="Eme L."/>
            <person name="Dacks J.B."/>
            <person name="Karnkowska A."/>
            <person name="Elias M."/>
            <person name="Hampl V."/>
        </authorList>
    </citation>
    <scope>NUCLEOTIDE SEQUENCE [LARGE SCALE GENOMIC DNA]</scope>
    <source>
        <strain evidence="2">NAU3</strain>
        <tissue evidence="2">Gut</tissue>
    </source>
</reference>
<dbReference type="Proteomes" id="UP001281761">
    <property type="component" value="Unassembled WGS sequence"/>
</dbReference>
<feature type="chain" id="PRO_5046852193" description="Secreted protein" evidence="1">
    <location>
        <begin position="20"/>
        <end position="112"/>
    </location>
</feature>
<evidence type="ECO:0000256" key="1">
    <source>
        <dbReference type="SAM" id="SignalP"/>
    </source>
</evidence>
<name>A0ABQ9WW49_9EUKA</name>
<evidence type="ECO:0008006" key="4">
    <source>
        <dbReference type="Google" id="ProtNLM"/>
    </source>
</evidence>
<gene>
    <name evidence="2" type="ORF">BLNAU_21733</name>
</gene>
<keyword evidence="3" id="KW-1185">Reference proteome</keyword>
<organism evidence="2 3">
    <name type="scientific">Blattamonas nauphoetae</name>
    <dbReference type="NCBI Taxonomy" id="2049346"/>
    <lineage>
        <taxon>Eukaryota</taxon>
        <taxon>Metamonada</taxon>
        <taxon>Preaxostyla</taxon>
        <taxon>Oxymonadida</taxon>
        <taxon>Blattamonas</taxon>
    </lineage>
</organism>
<evidence type="ECO:0000313" key="2">
    <source>
        <dbReference type="EMBL" id="KAK2943344.1"/>
    </source>
</evidence>
<comment type="caution">
    <text evidence="2">The sequence shown here is derived from an EMBL/GenBank/DDBJ whole genome shotgun (WGS) entry which is preliminary data.</text>
</comment>
<sequence length="112" mass="13133">MKWEILAFKHLLLMRMTQACRHCHLSSPPIHSKCLFLARKASYSPTYSDFFIVQDFKSPTKASHRSTCFFPISYHSLRQPPKITRKLPHNQSVRVSPWFQQCFVSSNQPCYA</sequence>
<evidence type="ECO:0000313" key="3">
    <source>
        <dbReference type="Proteomes" id="UP001281761"/>
    </source>
</evidence>
<accession>A0ABQ9WW49</accession>
<dbReference type="EMBL" id="JARBJD010000351">
    <property type="protein sequence ID" value="KAK2943344.1"/>
    <property type="molecule type" value="Genomic_DNA"/>
</dbReference>
<protein>
    <recommendedName>
        <fullName evidence="4">Secreted protein</fullName>
    </recommendedName>
</protein>
<proteinExistence type="predicted"/>
<feature type="signal peptide" evidence="1">
    <location>
        <begin position="1"/>
        <end position="19"/>
    </location>
</feature>